<evidence type="ECO:0000256" key="5">
    <source>
        <dbReference type="ARBA" id="ARBA00022691"/>
    </source>
</evidence>
<dbReference type="InterPro" id="IPR003739">
    <property type="entry name" value="Lys_aminomutase/Glu_NH3_mut"/>
</dbReference>
<dbReference type="RefSeq" id="WP_215820209.1">
    <property type="nucleotide sequence ID" value="NZ_JAGSOY010000029.1"/>
</dbReference>
<evidence type="ECO:0000256" key="9">
    <source>
        <dbReference type="ARBA" id="ARBA00023014"/>
    </source>
</evidence>
<dbReference type="PANTHER" id="PTHR30538">
    <property type="entry name" value="LYSINE 2,3-AMINOMUTASE-RELATED"/>
    <property type="match status" value="1"/>
</dbReference>
<comment type="cofactor">
    <cofactor evidence="1">
        <name>pyridoxal 5'-phosphate</name>
        <dbReference type="ChEBI" id="CHEBI:597326"/>
    </cofactor>
</comment>
<dbReference type="PANTHER" id="PTHR30538:SF0">
    <property type="entry name" value="L-LYSINE 2,3-AMINOMUTASE AQ_1632-RELATED"/>
    <property type="match status" value="1"/>
</dbReference>
<organism evidence="10 11">
    <name type="scientific">Zooshikella harenae</name>
    <dbReference type="NCBI Taxonomy" id="2827238"/>
    <lineage>
        <taxon>Bacteria</taxon>
        <taxon>Pseudomonadati</taxon>
        <taxon>Pseudomonadota</taxon>
        <taxon>Gammaproteobacteria</taxon>
        <taxon>Oceanospirillales</taxon>
        <taxon>Zooshikellaceae</taxon>
        <taxon>Zooshikella</taxon>
    </lineage>
</organism>
<comment type="cofactor">
    <cofactor evidence="2">
        <name>[4Fe-4S] cluster</name>
        <dbReference type="ChEBI" id="CHEBI:49883"/>
    </cofactor>
</comment>
<proteinExistence type="inferred from homology"/>
<dbReference type="InterPro" id="IPR058240">
    <property type="entry name" value="rSAM_sf"/>
</dbReference>
<evidence type="ECO:0000256" key="4">
    <source>
        <dbReference type="ARBA" id="ARBA00022485"/>
    </source>
</evidence>
<keyword evidence="7" id="KW-0663">Pyridoxal phosphate</keyword>
<sequence>MQKEQRIKYYSINNFECIPQVKSLSEELKYAINVVGKVLPFRLNNYVVDELIDWTKVPDDPMFKLSFLQRDFLSPEQFKSVENAIRRKASATELQYLISQIRLQLNPHPSGQLEHNTPTLEGIPIPGIQHKYQETVLVFPAAGQTCFTYCTFCFRWPQFIGDHNLKFASKQSPSFFEYIKKHKEVTDVLITGGDPMVMNFRRIESIIRPLLGVGFEHIQNIRIGSKVLSLWPYRFISDQDADKYLKLFEDVNRSGKHLAFMAHFNHWKELNTEATRKAVQRILSTGTNIRCQSPILKHINDDAGIWKKMWQTQVQLGMIPYYMFIERDTGPKAYFETPLVKAFEIFRDAYQDVSGLARTVRGPSMSATPGKITIEGIDEIAGEKIIQLKFLQSRTPDWCNKIFFAKYDERACWFDELIPAFGKKEFFFESNAFKPQSSKRKRLDVTPVSLSY</sequence>
<accession>A0ABS5ZDG3</accession>
<dbReference type="SUPFAM" id="SSF102114">
    <property type="entry name" value="Radical SAM enzymes"/>
    <property type="match status" value="1"/>
</dbReference>
<evidence type="ECO:0000256" key="8">
    <source>
        <dbReference type="ARBA" id="ARBA00023004"/>
    </source>
</evidence>
<dbReference type="Proteomes" id="UP000690515">
    <property type="component" value="Unassembled WGS sequence"/>
</dbReference>
<dbReference type="SFLD" id="SFLDS00029">
    <property type="entry name" value="Radical_SAM"/>
    <property type="match status" value="1"/>
</dbReference>
<dbReference type="SFLD" id="SFLDG01070">
    <property type="entry name" value="PLP-dependent"/>
    <property type="match status" value="1"/>
</dbReference>
<evidence type="ECO:0000256" key="2">
    <source>
        <dbReference type="ARBA" id="ARBA00001966"/>
    </source>
</evidence>
<keyword evidence="6" id="KW-0479">Metal-binding</keyword>
<evidence type="ECO:0000313" key="11">
    <source>
        <dbReference type="Proteomes" id="UP000690515"/>
    </source>
</evidence>
<keyword evidence="4" id="KW-0004">4Fe-4S</keyword>
<comment type="caution">
    <text evidence="10">The sequence shown here is derived from an EMBL/GenBank/DDBJ whole genome shotgun (WGS) entry which is preliminary data.</text>
</comment>
<protein>
    <submittedName>
        <fullName evidence="10">Lysine 2,3-aminomutase</fullName>
    </submittedName>
</protein>
<reference evidence="10 11" key="1">
    <citation type="submission" date="2021-04" db="EMBL/GenBank/DDBJ databases">
        <authorList>
            <person name="Pira H."/>
            <person name="Risdian C."/>
            <person name="Wink J."/>
        </authorList>
    </citation>
    <scope>NUCLEOTIDE SEQUENCE [LARGE SCALE GENOMIC DNA]</scope>
    <source>
        <strain evidence="10 11">WH53</strain>
    </source>
</reference>
<keyword evidence="9" id="KW-0411">Iron-sulfur</keyword>
<keyword evidence="5" id="KW-0949">S-adenosyl-L-methionine</keyword>
<dbReference type="InterPro" id="IPR007197">
    <property type="entry name" value="rSAM"/>
</dbReference>
<evidence type="ECO:0000256" key="1">
    <source>
        <dbReference type="ARBA" id="ARBA00001933"/>
    </source>
</evidence>
<dbReference type="EMBL" id="JAGSOY010000029">
    <property type="protein sequence ID" value="MBU2712025.1"/>
    <property type="molecule type" value="Genomic_DNA"/>
</dbReference>
<comment type="similarity">
    <text evidence="3">Belongs to the radical SAM superfamily. KamA family.</text>
</comment>
<evidence type="ECO:0000256" key="6">
    <source>
        <dbReference type="ARBA" id="ARBA00022723"/>
    </source>
</evidence>
<keyword evidence="8" id="KW-0408">Iron</keyword>
<name>A0ABS5ZDG3_9GAMM</name>
<dbReference type="Gene3D" id="3.20.20.70">
    <property type="entry name" value="Aldolase class I"/>
    <property type="match status" value="1"/>
</dbReference>
<evidence type="ECO:0000256" key="3">
    <source>
        <dbReference type="ARBA" id="ARBA00008703"/>
    </source>
</evidence>
<gene>
    <name evidence="10" type="ORF">KCG35_13220</name>
</gene>
<evidence type="ECO:0000256" key="7">
    <source>
        <dbReference type="ARBA" id="ARBA00022898"/>
    </source>
</evidence>
<dbReference type="InterPro" id="IPR013785">
    <property type="entry name" value="Aldolase_TIM"/>
</dbReference>
<keyword evidence="11" id="KW-1185">Reference proteome</keyword>
<evidence type="ECO:0000313" key="10">
    <source>
        <dbReference type="EMBL" id="MBU2712025.1"/>
    </source>
</evidence>